<evidence type="ECO:0000313" key="3">
    <source>
        <dbReference type="Proteomes" id="UP001217838"/>
    </source>
</evidence>
<organism evidence="2 3">
    <name type="scientific">Nannocystis radixulma</name>
    <dbReference type="NCBI Taxonomy" id="2995305"/>
    <lineage>
        <taxon>Bacteria</taxon>
        <taxon>Pseudomonadati</taxon>
        <taxon>Myxococcota</taxon>
        <taxon>Polyangia</taxon>
        <taxon>Nannocystales</taxon>
        <taxon>Nannocystaceae</taxon>
        <taxon>Nannocystis</taxon>
    </lineage>
</organism>
<accession>A0ABT5BA97</accession>
<proteinExistence type="predicted"/>
<keyword evidence="3" id="KW-1185">Reference proteome</keyword>
<gene>
    <name evidence="2" type="ORF">POL58_25130</name>
</gene>
<evidence type="ECO:0008006" key="4">
    <source>
        <dbReference type="Google" id="ProtNLM"/>
    </source>
</evidence>
<feature type="compositionally biased region" description="Low complexity" evidence="1">
    <location>
        <begin position="54"/>
        <end position="72"/>
    </location>
</feature>
<feature type="region of interest" description="Disordered" evidence="1">
    <location>
        <begin position="20"/>
        <end position="85"/>
    </location>
</feature>
<sequence>MRGLGARLLIVGLAGCASSRDMAEKTGPAAAEHAGQPVELPEEVARPGAEAPERSQAPEAAAAATSDPLASETAVAADAKPRKAVPAQVLGRTRGEIEKQFGALRFAKTGWATTPADDGMHLQFHDGRCVGIRGHVPEDMDCLEVAAWLGYQHAYPLRRRDYCDWPGLSMKHRLAEGVAGHYVLATGEYQISLLR</sequence>
<dbReference type="EMBL" id="JAQNDN010000013">
    <property type="protein sequence ID" value="MDC0671064.1"/>
    <property type="molecule type" value="Genomic_DNA"/>
</dbReference>
<evidence type="ECO:0000313" key="2">
    <source>
        <dbReference type="EMBL" id="MDC0671064.1"/>
    </source>
</evidence>
<evidence type="ECO:0000256" key="1">
    <source>
        <dbReference type="SAM" id="MobiDB-lite"/>
    </source>
</evidence>
<dbReference type="RefSeq" id="WP_272001112.1">
    <property type="nucleotide sequence ID" value="NZ_JAQNDN010000013.1"/>
</dbReference>
<comment type="caution">
    <text evidence="2">The sequence shown here is derived from an EMBL/GenBank/DDBJ whole genome shotgun (WGS) entry which is preliminary data.</text>
</comment>
<protein>
    <recommendedName>
        <fullName evidence="4">Lipoprotein</fullName>
    </recommendedName>
</protein>
<reference evidence="2 3" key="1">
    <citation type="submission" date="2022-11" db="EMBL/GenBank/DDBJ databases">
        <title>Minimal conservation of predation-associated metabolite biosynthetic gene clusters underscores biosynthetic potential of Myxococcota including descriptions for ten novel species: Archangium lansinium sp. nov., Myxococcus landrumus sp. nov., Nannocystis bai.</title>
        <authorList>
            <person name="Ahearne A."/>
            <person name="Stevens C."/>
            <person name="Dowd S."/>
        </authorList>
    </citation>
    <scope>NUCLEOTIDE SEQUENCE [LARGE SCALE GENOMIC DNA]</scope>
    <source>
        <strain evidence="2 3">NCELM</strain>
    </source>
</reference>
<dbReference type="Proteomes" id="UP001217838">
    <property type="component" value="Unassembled WGS sequence"/>
</dbReference>
<name>A0ABT5BA97_9BACT</name>